<dbReference type="AlphaFoldDB" id="E0W3E4"/>
<evidence type="ECO:0000313" key="2">
    <source>
        <dbReference type="EMBL" id="EEB20150.1"/>
    </source>
</evidence>
<keyword evidence="4" id="KW-1185">Reference proteome</keyword>
<name>E0W3E4_PEDHC</name>
<proteinExistence type="predicted"/>
<gene>
    <name evidence="3" type="primary">8237029</name>
    <name evidence="2" type="ORF">Phum_PHUM603700</name>
</gene>
<feature type="compositionally biased region" description="Low complexity" evidence="1">
    <location>
        <begin position="18"/>
        <end position="53"/>
    </location>
</feature>
<reference evidence="2" key="2">
    <citation type="submission" date="2007-04" db="EMBL/GenBank/DDBJ databases">
        <title>The genome of the human body louse.</title>
        <authorList>
            <consortium name="The Human Body Louse Genome Consortium"/>
            <person name="Kirkness E."/>
            <person name="Walenz B."/>
            <person name="Hass B."/>
            <person name="Bruggner R."/>
            <person name="Strausberg R."/>
        </authorList>
    </citation>
    <scope>NUCLEOTIDE SEQUENCE</scope>
    <source>
        <strain evidence="2">USDA</strain>
    </source>
</reference>
<dbReference type="VEuPathDB" id="VectorBase:PHUM603700"/>
<evidence type="ECO:0000313" key="3">
    <source>
        <dbReference type="EnsemblMetazoa" id="PHUM603700-PA"/>
    </source>
</evidence>
<dbReference type="KEGG" id="phu:Phum_PHUM603700"/>
<dbReference type="Proteomes" id="UP000009046">
    <property type="component" value="Unassembled WGS sequence"/>
</dbReference>
<dbReference type="CTD" id="8237029"/>
<organism>
    <name type="scientific">Pediculus humanus subsp. corporis</name>
    <name type="common">Body louse</name>
    <dbReference type="NCBI Taxonomy" id="121224"/>
    <lineage>
        <taxon>Eukaryota</taxon>
        <taxon>Metazoa</taxon>
        <taxon>Ecdysozoa</taxon>
        <taxon>Arthropoda</taxon>
        <taxon>Hexapoda</taxon>
        <taxon>Insecta</taxon>
        <taxon>Pterygota</taxon>
        <taxon>Neoptera</taxon>
        <taxon>Paraneoptera</taxon>
        <taxon>Psocodea</taxon>
        <taxon>Troctomorpha</taxon>
        <taxon>Phthiraptera</taxon>
        <taxon>Anoplura</taxon>
        <taxon>Pediculidae</taxon>
        <taxon>Pediculus</taxon>
    </lineage>
</organism>
<accession>E0W3E4</accession>
<reference evidence="2" key="1">
    <citation type="submission" date="2007-04" db="EMBL/GenBank/DDBJ databases">
        <title>Annotation of Pediculus humanus corporis strain USDA.</title>
        <authorList>
            <person name="Kirkness E."/>
            <person name="Hannick L."/>
            <person name="Hass B."/>
            <person name="Bruggner R."/>
            <person name="Lawson D."/>
            <person name="Bidwell S."/>
            <person name="Joardar V."/>
            <person name="Caler E."/>
            <person name="Walenz B."/>
            <person name="Inman J."/>
            <person name="Schobel S."/>
            <person name="Galinsky K."/>
            <person name="Amedeo P."/>
            <person name="Strausberg R."/>
        </authorList>
    </citation>
    <scope>NUCLEOTIDE SEQUENCE</scope>
    <source>
        <strain evidence="2">USDA</strain>
    </source>
</reference>
<sequence>MLNNYWSVHLSGQDDVQDQSQEVEAPQNNNGQSNNNNNNNNNQPTLTPQSNQPFNSPVFPPSPLNFGNKDGVNGNNNNNPFTGFLTNFPPVQTIGTNFFATQSPVPNFPYVTPKPVLPGPSTVNSGNLPQGFNVQTTGLGSPFPLSQYPSFQGVPVGGFNPSTTSNVGLTQFSAPTYKFPQDALTSFVPQGSQPVVTSNPTYPVFPGSFPTVPNSVFQAAQGLLKPSVSGTQRPTFNVPNLNVGNPTNDVTTTVFRTTQ</sequence>
<dbReference type="HOGENOM" id="CLU_1074821_0_0_1"/>
<protein>
    <submittedName>
        <fullName evidence="2 3">Uncharacterized protein</fullName>
    </submittedName>
</protein>
<dbReference type="GeneID" id="8237029"/>
<dbReference type="InParanoid" id="E0W3E4"/>
<evidence type="ECO:0000256" key="1">
    <source>
        <dbReference type="SAM" id="MobiDB-lite"/>
    </source>
</evidence>
<feature type="region of interest" description="Disordered" evidence="1">
    <location>
        <begin position="1"/>
        <end position="78"/>
    </location>
</feature>
<dbReference type="EnsemblMetazoa" id="PHUM603700-RA">
    <property type="protein sequence ID" value="PHUM603700-PA"/>
    <property type="gene ID" value="PHUM603700"/>
</dbReference>
<dbReference type="EMBL" id="AAZO01007374">
    <property type="status" value="NOT_ANNOTATED_CDS"/>
    <property type="molecule type" value="Genomic_DNA"/>
</dbReference>
<evidence type="ECO:0000313" key="4">
    <source>
        <dbReference type="Proteomes" id="UP000009046"/>
    </source>
</evidence>
<feature type="compositionally biased region" description="Low complexity" evidence="1">
    <location>
        <begin position="65"/>
        <end position="78"/>
    </location>
</feature>
<dbReference type="RefSeq" id="XP_002432888.1">
    <property type="nucleotide sequence ID" value="XM_002432843.1"/>
</dbReference>
<dbReference type="EMBL" id="DS235882">
    <property type="protein sequence ID" value="EEB20150.1"/>
    <property type="molecule type" value="Genomic_DNA"/>
</dbReference>
<reference evidence="3" key="3">
    <citation type="submission" date="2021-02" db="UniProtKB">
        <authorList>
            <consortium name="EnsemblMetazoa"/>
        </authorList>
    </citation>
    <scope>IDENTIFICATION</scope>
    <source>
        <strain evidence="3">USDA</strain>
    </source>
</reference>